<name>A0A0B6YJM8_9EUPU</name>
<evidence type="ECO:0000313" key="3">
    <source>
        <dbReference type="EMBL" id="CEK56397.1"/>
    </source>
</evidence>
<feature type="compositionally biased region" description="Basic and acidic residues" evidence="1">
    <location>
        <begin position="49"/>
        <end position="60"/>
    </location>
</feature>
<evidence type="ECO:0000256" key="1">
    <source>
        <dbReference type="SAM" id="MobiDB-lite"/>
    </source>
</evidence>
<gene>
    <name evidence="3" type="primary">ORF27545</name>
</gene>
<feature type="compositionally biased region" description="Acidic residues" evidence="1">
    <location>
        <begin position="68"/>
        <end position="78"/>
    </location>
</feature>
<keyword evidence="2" id="KW-1133">Transmembrane helix</keyword>
<feature type="non-terminal residue" evidence="3">
    <location>
        <position position="78"/>
    </location>
</feature>
<feature type="non-terminal residue" evidence="3">
    <location>
        <position position="1"/>
    </location>
</feature>
<organism evidence="3">
    <name type="scientific">Arion vulgaris</name>
    <dbReference type="NCBI Taxonomy" id="1028688"/>
    <lineage>
        <taxon>Eukaryota</taxon>
        <taxon>Metazoa</taxon>
        <taxon>Spiralia</taxon>
        <taxon>Lophotrochozoa</taxon>
        <taxon>Mollusca</taxon>
        <taxon>Gastropoda</taxon>
        <taxon>Heterobranchia</taxon>
        <taxon>Euthyneura</taxon>
        <taxon>Panpulmonata</taxon>
        <taxon>Eupulmonata</taxon>
        <taxon>Stylommatophora</taxon>
        <taxon>Helicina</taxon>
        <taxon>Arionoidea</taxon>
        <taxon>Arionidae</taxon>
        <taxon>Arion</taxon>
    </lineage>
</organism>
<dbReference type="AlphaFoldDB" id="A0A0B6YJM8"/>
<keyword evidence="2" id="KW-0472">Membrane</keyword>
<accession>A0A0B6YJM8</accession>
<evidence type="ECO:0008006" key="4">
    <source>
        <dbReference type="Google" id="ProtNLM"/>
    </source>
</evidence>
<keyword evidence="2" id="KW-0812">Transmembrane</keyword>
<reference evidence="3" key="1">
    <citation type="submission" date="2014-12" db="EMBL/GenBank/DDBJ databases">
        <title>Insight into the proteome of Arion vulgaris.</title>
        <authorList>
            <person name="Aradska J."/>
            <person name="Bulat T."/>
            <person name="Smidak R."/>
            <person name="Sarate P."/>
            <person name="Gangsoo J."/>
            <person name="Sialana F."/>
            <person name="Bilban M."/>
            <person name="Lubec G."/>
        </authorList>
    </citation>
    <scope>NUCLEOTIDE SEQUENCE</scope>
    <source>
        <tissue evidence="3">Skin</tissue>
    </source>
</reference>
<protein>
    <recommendedName>
        <fullName evidence="4">SSD domain-containing protein</fullName>
    </recommendedName>
</protein>
<sequence length="78" mass="8263">VPTVSILSSSALLLSAGELMGFIEVFVLVFCGAVVYIVMVVVSFDSAPRQHDTEDNEQRKALVGGSGDDADDEVDSED</sequence>
<dbReference type="EMBL" id="HACG01009532">
    <property type="protein sequence ID" value="CEK56397.1"/>
    <property type="molecule type" value="Transcribed_RNA"/>
</dbReference>
<proteinExistence type="predicted"/>
<evidence type="ECO:0000256" key="2">
    <source>
        <dbReference type="SAM" id="Phobius"/>
    </source>
</evidence>
<feature type="region of interest" description="Disordered" evidence="1">
    <location>
        <begin position="49"/>
        <end position="78"/>
    </location>
</feature>
<feature type="transmembrane region" description="Helical" evidence="2">
    <location>
        <begin position="20"/>
        <end position="42"/>
    </location>
</feature>